<dbReference type="AlphaFoldDB" id="A0A086SVM0"/>
<accession>A0A086SVM0</accession>
<dbReference type="InterPro" id="IPR054208">
    <property type="entry name" value="DUF6914"/>
</dbReference>
<dbReference type="EMBL" id="JPKY01000143">
    <property type="protein sequence ID" value="KFH41152.1"/>
    <property type="molecule type" value="Genomic_DNA"/>
</dbReference>
<proteinExistence type="predicted"/>
<dbReference type="Pfam" id="PF21858">
    <property type="entry name" value="DUF6914"/>
    <property type="match status" value="1"/>
</dbReference>
<protein>
    <submittedName>
        <fullName evidence="1">Uncharacterized protein</fullName>
    </submittedName>
</protein>
<organism evidence="1 2">
    <name type="scientific">Hapsidospora chrysogenum (strain ATCC 11550 / CBS 779.69 / DSM 880 / IAM 14645 / JCM 23072 / IMI 49137)</name>
    <name type="common">Acremonium chrysogenum</name>
    <dbReference type="NCBI Taxonomy" id="857340"/>
    <lineage>
        <taxon>Eukaryota</taxon>
        <taxon>Fungi</taxon>
        <taxon>Dikarya</taxon>
        <taxon>Ascomycota</taxon>
        <taxon>Pezizomycotina</taxon>
        <taxon>Sordariomycetes</taxon>
        <taxon>Hypocreomycetidae</taxon>
        <taxon>Hypocreales</taxon>
        <taxon>Bionectriaceae</taxon>
        <taxon>Hapsidospora</taxon>
    </lineage>
</organism>
<dbReference type="HOGENOM" id="CLU_095770_2_0_1"/>
<evidence type="ECO:0000313" key="2">
    <source>
        <dbReference type="Proteomes" id="UP000029964"/>
    </source>
</evidence>
<sequence length="189" mass="21068">MPSNKDRLYVALHARAGRSKMPGGEDKYHWALLIGPKHEVAGESGKVRGKRIHAKERILDDGSGTSTWVYTEEEVNMKAVMMLLVRVQVAKCRDTEGVLAALRTVPLRGGKKPAWNCVAWVREALETLDGTGVLGRSAVLEWSRVRDASMAYAQKKAAEHRFDGKAKPGRFDTAKVPTYDLLRNREMIP</sequence>
<reference evidence="2" key="1">
    <citation type="journal article" date="2014" name="Genome Announc.">
        <title>Genome sequence and annotation of Acremonium chrysogenum, producer of the beta-lactam antibiotic cephalosporin C.</title>
        <authorList>
            <person name="Terfehr D."/>
            <person name="Dahlmann T.A."/>
            <person name="Specht T."/>
            <person name="Zadra I."/>
            <person name="Kuernsteiner H."/>
            <person name="Kueck U."/>
        </authorList>
    </citation>
    <scope>NUCLEOTIDE SEQUENCE [LARGE SCALE GENOMIC DNA]</scope>
    <source>
        <strain evidence="2">ATCC 11550 / CBS 779.69 / DSM 880 / IAM 14645 / JCM 23072 / IMI 49137</strain>
    </source>
</reference>
<dbReference type="Proteomes" id="UP000029964">
    <property type="component" value="Unassembled WGS sequence"/>
</dbReference>
<evidence type="ECO:0000313" key="1">
    <source>
        <dbReference type="EMBL" id="KFH41152.1"/>
    </source>
</evidence>
<gene>
    <name evidence="1" type="ORF">ACRE_081310</name>
</gene>
<dbReference type="OrthoDB" id="2679825at2759"/>
<name>A0A086SVM0_HAPC1</name>
<keyword evidence="2" id="KW-1185">Reference proteome</keyword>
<comment type="caution">
    <text evidence="1">The sequence shown here is derived from an EMBL/GenBank/DDBJ whole genome shotgun (WGS) entry which is preliminary data.</text>
</comment>